<name>A0ABR9LJP1_9PSEU</name>
<evidence type="ECO:0000313" key="2">
    <source>
        <dbReference type="Proteomes" id="UP000656548"/>
    </source>
</evidence>
<protein>
    <submittedName>
        <fullName evidence="1">Uncharacterized protein</fullName>
    </submittedName>
</protein>
<keyword evidence="2" id="KW-1185">Reference proteome</keyword>
<dbReference type="RefSeq" id="WP_192746987.1">
    <property type="nucleotide sequence ID" value="NZ_JADBEJ010000006.1"/>
</dbReference>
<accession>A0ABR9LJP1</accession>
<dbReference type="Proteomes" id="UP000656548">
    <property type="component" value="Unassembled WGS sequence"/>
</dbReference>
<dbReference type="EMBL" id="JADBEJ010000006">
    <property type="protein sequence ID" value="MBE1580423.1"/>
    <property type="molecule type" value="Genomic_DNA"/>
</dbReference>
<sequence>MTRNERLRPLPLGSVYCGPDPSNPDHTVEFFLAQHHAEHLVGAEPDQACDMAVDYVNRMDKFRDEQRGWTS</sequence>
<proteinExistence type="predicted"/>
<evidence type="ECO:0000313" key="1">
    <source>
        <dbReference type="EMBL" id="MBE1580423.1"/>
    </source>
</evidence>
<organism evidence="1 2">
    <name type="scientific">Amycolatopsis roodepoortensis</name>
    <dbReference type="NCBI Taxonomy" id="700274"/>
    <lineage>
        <taxon>Bacteria</taxon>
        <taxon>Bacillati</taxon>
        <taxon>Actinomycetota</taxon>
        <taxon>Actinomycetes</taxon>
        <taxon>Pseudonocardiales</taxon>
        <taxon>Pseudonocardiaceae</taxon>
        <taxon>Amycolatopsis</taxon>
    </lineage>
</organism>
<gene>
    <name evidence="1" type="ORF">H4W30_007504</name>
</gene>
<reference evidence="1 2" key="1">
    <citation type="submission" date="2020-10" db="EMBL/GenBank/DDBJ databases">
        <title>Sequencing the genomes of 1000 actinobacteria strains.</title>
        <authorList>
            <person name="Klenk H.-P."/>
        </authorList>
    </citation>
    <scope>NUCLEOTIDE SEQUENCE [LARGE SCALE GENOMIC DNA]</scope>
    <source>
        <strain evidence="1 2">DSM 46661</strain>
    </source>
</reference>
<comment type="caution">
    <text evidence="1">The sequence shown here is derived from an EMBL/GenBank/DDBJ whole genome shotgun (WGS) entry which is preliminary data.</text>
</comment>